<dbReference type="RefSeq" id="XP_041293061.1">
    <property type="nucleotide sequence ID" value="XM_041431320.1"/>
</dbReference>
<evidence type="ECO:0000313" key="2">
    <source>
        <dbReference type="EMBL" id="KAG2108691.1"/>
    </source>
</evidence>
<dbReference type="InterPro" id="IPR011009">
    <property type="entry name" value="Kinase-like_dom_sf"/>
</dbReference>
<proteinExistence type="predicted"/>
<dbReference type="PROSITE" id="PS00109">
    <property type="entry name" value="PROTEIN_KINASE_TYR"/>
    <property type="match status" value="1"/>
</dbReference>
<dbReference type="GO" id="GO:0004674">
    <property type="term" value="F:protein serine/threonine kinase activity"/>
    <property type="evidence" value="ECO:0007669"/>
    <property type="project" value="TreeGrafter"/>
</dbReference>
<organism evidence="2 3">
    <name type="scientific">Suillus discolor</name>
    <dbReference type="NCBI Taxonomy" id="1912936"/>
    <lineage>
        <taxon>Eukaryota</taxon>
        <taxon>Fungi</taxon>
        <taxon>Dikarya</taxon>
        <taxon>Basidiomycota</taxon>
        <taxon>Agaricomycotina</taxon>
        <taxon>Agaricomycetes</taxon>
        <taxon>Agaricomycetidae</taxon>
        <taxon>Boletales</taxon>
        <taxon>Suillineae</taxon>
        <taxon>Suillaceae</taxon>
        <taxon>Suillus</taxon>
    </lineage>
</organism>
<reference evidence="2" key="1">
    <citation type="journal article" date="2020" name="New Phytol.">
        <title>Comparative genomics reveals dynamic genome evolution in host specialist ectomycorrhizal fungi.</title>
        <authorList>
            <person name="Lofgren L.A."/>
            <person name="Nguyen N.H."/>
            <person name="Vilgalys R."/>
            <person name="Ruytinx J."/>
            <person name="Liao H.L."/>
            <person name="Branco S."/>
            <person name="Kuo A."/>
            <person name="LaButti K."/>
            <person name="Lipzen A."/>
            <person name="Andreopoulos W."/>
            <person name="Pangilinan J."/>
            <person name="Riley R."/>
            <person name="Hundley H."/>
            <person name="Na H."/>
            <person name="Barry K."/>
            <person name="Grigoriev I.V."/>
            <person name="Stajich J.E."/>
            <person name="Kennedy P.G."/>
        </authorList>
    </citation>
    <scope>NUCLEOTIDE SEQUENCE</scope>
    <source>
        <strain evidence="2">FC423</strain>
    </source>
</reference>
<feature type="non-terminal residue" evidence="2">
    <location>
        <position position="237"/>
    </location>
</feature>
<accession>A0A9P7F6H8</accession>
<dbReference type="PROSITE" id="PS50011">
    <property type="entry name" value="PROTEIN_KINASE_DOM"/>
    <property type="match status" value="1"/>
</dbReference>
<dbReference type="Gene3D" id="1.10.510.10">
    <property type="entry name" value="Transferase(Phosphotransferase) domain 1"/>
    <property type="match status" value="1"/>
</dbReference>
<evidence type="ECO:0000313" key="3">
    <source>
        <dbReference type="Proteomes" id="UP000823399"/>
    </source>
</evidence>
<feature type="domain" description="Protein kinase" evidence="1">
    <location>
        <begin position="1"/>
        <end position="224"/>
    </location>
</feature>
<dbReference type="InterPro" id="IPR051681">
    <property type="entry name" value="Ser/Thr_Kinases-Pseudokinases"/>
</dbReference>
<evidence type="ECO:0000259" key="1">
    <source>
        <dbReference type="PROSITE" id="PS50011"/>
    </source>
</evidence>
<protein>
    <submittedName>
        <fullName evidence="2">Kinase-like protein</fullName>
    </submittedName>
</protein>
<dbReference type="AlphaFoldDB" id="A0A9P7F6H8"/>
<dbReference type="OrthoDB" id="346907at2759"/>
<sequence length="237" mass="26597">RLRRELKVWGRLKHGNILPLWGVVNDFGPYYPAMVCPWADHGALTSFLECRQHVLSPLDKFSLLNDIALGLQYLHSESVVHGDLTGSNVLIYGNGRACLADFGLSTILVEFIGTSYFTNSIRGNIRWAAAELYETPDNASLTTECDIYSFGSILLQILTCKVPYYYLKNDLTVFGEIIRGKKPEPPKDLQIAPGHRSFTQRCWLPRARRPLVGEIVAFVGHELRALSSQSAERSTRA</sequence>
<dbReference type="EMBL" id="JABBWM010000026">
    <property type="protein sequence ID" value="KAG2108691.1"/>
    <property type="molecule type" value="Genomic_DNA"/>
</dbReference>
<keyword evidence="2" id="KW-0808">Transferase</keyword>
<name>A0A9P7F6H8_9AGAM</name>
<dbReference type="InterPro" id="IPR000719">
    <property type="entry name" value="Prot_kinase_dom"/>
</dbReference>
<dbReference type="Pfam" id="PF07714">
    <property type="entry name" value="PK_Tyr_Ser-Thr"/>
    <property type="match status" value="1"/>
</dbReference>
<dbReference type="Proteomes" id="UP000823399">
    <property type="component" value="Unassembled WGS sequence"/>
</dbReference>
<keyword evidence="2" id="KW-0418">Kinase</keyword>
<keyword evidence="3" id="KW-1185">Reference proteome</keyword>
<dbReference type="InterPro" id="IPR001245">
    <property type="entry name" value="Ser-Thr/Tyr_kinase_cat_dom"/>
</dbReference>
<dbReference type="PIRSF" id="PIRSF000654">
    <property type="entry name" value="Integrin-linked_kinase"/>
    <property type="match status" value="1"/>
</dbReference>
<gene>
    <name evidence="2" type="ORF">F5147DRAFT_576459</name>
</gene>
<dbReference type="GeneID" id="64693579"/>
<dbReference type="SUPFAM" id="SSF56112">
    <property type="entry name" value="Protein kinase-like (PK-like)"/>
    <property type="match status" value="1"/>
</dbReference>
<dbReference type="GO" id="GO:0005524">
    <property type="term" value="F:ATP binding"/>
    <property type="evidence" value="ECO:0007669"/>
    <property type="project" value="InterPro"/>
</dbReference>
<comment type="caution">
    <text evidence="2">The sequence shown here is derived from an EMBL/GenBank/DDBJ whole genome shotgun (WGS) entry which is preliminary data.</text>
</comment>
<dbReference type="PANTHER" id="PTHR44329">
    <property type="entry name" value="SERINE/THREONINE-PROTEIN KINASE TNNI3K-RELATED"/>
    <property type="match status" value="1"/>
</dbReference>
<dbReference type="InterPro" id="IPR008266">
    <property type="entry name" value="Tyr_kinase_AS"/>
</dbReference>